<accession>A0A919A4W2</accession>
<dbReference type="GO" id="GO:0017004">
    <property type="term" value="P:cytochrome complex assembly"/>
    <property type="evidence" value="ECO:0007669"/>
    <property type="project" value="UniProtKB-KW"/>
</dbReference>
<evidence type="ECO:0000259" key="7">
    <source>
        <dbReference type="PROSITE" id="PS51352"/>
    </source>
</evidence>
<dbReference type="SUPFAM" id="SSF52833">
    <property type="entry name" value="Thioredoxin-like"/>
    <property type="match status" value="1"/>
</dbReference>
<feature type="domain" description="Thioredoxin" evidence="7">
    <location>
        <begin position="75"/>
        <end position="219"/>
    </location>
</feature>
<name>A0A919A4W2_9ACTN</name>
<dbReference type="InterPro" id="IPR013740">
    <property type="entry name" value="Redoxin"/>
</dbReference>
<keyword evidence="2" id="KW-0201">Cytochrome c-type biogenesis</keyword>
<feature type="compositionally biased region" description="Basic residues" evidence="6">
    <location>
        <begin position="19"/>
        <end position="30"/>
    </location>
</feature>
<evidence type="ECO:0000313" key="9">
    <source>
        <dbReference type="Proteomes" id="UP000641386"/>
    </source>
</evidence>
<dbReference type="Pfam" id="PF08534">
    <property type="entry name" value="Redoxin"/>
    <property type="match status" value="1"/>
</dbReference>
<dbReference type="PANTHER" id="PTHR42852:SF6">
    <property type="entry name" value="THIOL:DISULFIDE INTERCHANGE PROTEIN DSBE"/>
    <property type="match status" value="1"/>
</dbReference>
<dbReference type="Proteomes" id="UP000641386">
    <property type="component" value="Unassembled WGS sequence"/>
</dbReference>
<sequence>MSVVSRAPQCSNRANRTSAPHRTRTTRVRGRTTLLAAGTAALALALSACGSGGTSGGSGNTNFITGSDGIATVKKGDRKPAPDLSGQTIDGKQLDIASYKGKVVVLNVWGSWCAPCRAEAPNLVKVAKDTAGKGVQFVGINTRDTSTQPALAFEKRYGVPFPSLYDPSGKLMLRFKKGTLNPQLIPTTIVVDRDGKIAARALQALSEEKLRKMLDPVVAEK</sequence>
<dbReference type="InterPro" id="IPR017937">
    <property type="entry name" value="Thioredoxin_CS"/>
</dbReference>
<proteinExistence type="predicted"/>
<feature type="compositionally biased region" description="Polar residues" evidence="6">
    <location>
        <begin position="8"/>
        <end position="18"/>
    </location>
</feature>
<dbReference type="GO" id="GO:0030313">
    <property type="term" value="C:cell envelope"/>
    <property type="evidence" value="ECO:0007669"/>
    <property type="project" value="UniProtKB-SubCell"/>
</dbReference>
<feature type="region of interest" description="Disordered" evidence="6">
    <location>
        <begin position="1"/>
        <end position="30"/>
    </location>
</feature>
<comment type="caution">
    <text evidence="8">The sequence shown here is derived from an EMBL/GenBank/DDBJ whole genome shotgun (WGS) entry which is preliminary data.</text>
</comment>
<keyword evidence="4" id="KW-1015">Disulfide bond</keyword>
<dbReference type="EMBL" id="BNBC01000024">
    <property type="protein sequence ID" value="GHE86647.1"/>
    <property type="molecule type" value="Genomic_DNA"/>
</dbReference>
<dbReference type="InterPro" id="IPR036249">
    <property type="entry name" value="Thioredoxin-like_sf"/>
</dbReference>
<evidence type="ECO:0000256" key="1">
    <source>
        <dbReference type="ARBA" id="ARBA00004196"/>
    </source>
</evidence>
<protein>
    <recommendedName>
        <fullName evidence="7">Thioredoxin domain-containing protein</fullName>
    </recommendedName>
</protein>
<dbReference type="RefSeq" id="WP_189903564.1">
    <property type="nucleotide sequence ID" value="NZ_BNBC01000024.1"/>
</dbReference>
<evidence type="ECO:0000256" key="3">
    <source>
        <dbReference type="ARBA" id="ARBA00022968"/>
    </source>
</evidence>
<comment type="subcellular location">
    <subcellularLocation>
        <location evidence="1">Cell envelope</location>
    </subcellularLocation>
</comment>
<dbReference type="InterPro" id="IPR013766">
    <property type="entry name" value="Thioredoxin_domain"/>
</dbReference>
<dbReference type="Gene3D" id="3.40.30.10">
    <property type="entry name" value="Glutaredoxin"/>
    <property type="match status" value="1"/>
</dbReference>
<dbReference type="CDD" id="cd02966">
    <property type="entry name" value="TlpA_like_family"/>
    <property type="match status" value="1"/>
</dbReference>
<gene>
    <name evidence="8" type="ORF">GCM10014715_48860</name>
</gene>
<dbReference type="PANTHER" id="PTHR42852">
    <property type="entry name" value="THIOL:DISULFIDE INTERCHANGE PROTEIN DSBE"/>
    <property type="match status" value="1"/>
</dbReference>
<keyword evidence="5" id="KW-0676">Redox-active center</keyword>
<keyword evidence="9" id="KW-1185">Reference proteome</keyword>
<organism evidence="8 9">
    <name type="scientific">Streptomyces spiralis</name>
    <dbReference type="NCBI Taxonomy" id="66376"/>
    <lineage>
        <taxon>Bacteria</taxon>
        <taxon>Bacillati</taxon>
        <taxon>Actinomycetota</taxon>
        <taxon>Actinomycetes</taxon>
        <taxon>Kitasatosporales</taxon>
        <taxon>Streptomycetaceae</taxon>
        <taxon>Streptomyces</taxon>
    </lineage>
</organism>
<keyword evidence="3" id="KW-0735">Signal-anchor</keyword>
<reference evidence="8" key="2">
    <citation type="submission" date="2020-09" db="EMBL/GenBank/DDBJ databases">
        <authorList>
            <person name="Sun Q."/>
            <person name="Ohkuma M."/>
        </authorList>
    </citation>
    <scope>NUCLEOTIDE SEQUENCE</scope>
    <source>
        <strain evidence="8">JCM 3302</strain>
    </source>
</reference>
<dbReference type="GO" id="GO:0016491">
    <property type="term" value="F:oxidoreductase activity"/>
    <property type="evidence" value="ECO:0007669"/>
    <property type="project" value="InterPro"/>
</dbReference>
<keyword evidence="3" id="KW-0812">Transmembrane</keyword>
<dbReference type="PROSITE" id="PS00194">
    <property type="entry name" value="THIOREDOXIN_1"/>
    <property type="match status" value="1"/>
</dbReference>
<evidence type="ECO:0000256" key="5">
    <source>
        <dbReference type="ARBA" id="ARBA00023284"/>
    </source>
</evidence>
<evidence type="ECO:0000313" key="8">
    <source>
        <dbReference type="EMBL" id="GHE86647.1"/>
    </source>
</evidence>
<evidence type="ECO:0000256" key="4">
    <source>
        <dbReference type="ARBA" id="ARBA00023157"/>
    </source>
</evidence>
<evidence type="ECO:0000256" key="6">
    <source>
        <dbReference type="SAM" id="MobiDB-lite"/>
    </source>
</evidence>
<dbReference type="AlphaFoldDB" id="A0A919A4W2"/>
<dbReference type="PROSITE" id="PS51352">
    <property type="entry name" value="THIOREDOXIN_2"/>
    <property type="match status" value="1"/>
</dbReference>
<evidence type="ECO:0000256" key="2">
    <source>
        <dbReference type="ARBA" id="ARBA00022748"/>
    </source>
</evidence>
<dbReference type="InterPro" id="IPR050553">
    <property type="entry name" value="Thioredoxin_ResA/DsbE_sf"/>
</dbReference>
<reference evidence="8" key="1">
    <citation type="journal article" date="2014" name="Int. J. Syst. Evol. Microbiol.">
        <title>Complete genome sequence of Corynebacterium casei LMG S-19264T (=DSM 44701T), isolated from a smear-ripened cheese.</title>
        <authorList>
            <consortium name="US DOE Joint Genome Institute (JGI-PGF)"/>
            <person name="Walter F."/>
            <person name="Albersmeier A."/>
            <person name="Kalinowski J."/>
            <person name="Ruckert C."/>
        </authorList>
    </citation>
    <scope>NUCLEOTIDE SEQUENCE</scope>
    <source>
        <strain evidence="8">JCM 3302</strain>
    </source>
</reference>